<name>A0A4U5P890_STECR</name>
<accession>A0A4U5P890</accession>
<proteinExistence type="predicted"/>
<keyword evidence="1" id="KW-0472">Membrane</keyword>
<gene>
    <name evidence="2" type="ORF">L596_006973</name>
</gene>
<reference evidence="2" key="1">
    <citation type="submission" date="2013-11" db="EMBL/GenBank/DDBJ databases">
        <authorList>
            <person name="Sternberg P."/>
            <person name="Dillman A."/>
            <person name="Macchietto M."/>
        </authorList>
    </citation>
    <scope>NUCLEOTIDE SEQUENCE</scope>
    <source>
        <strain evidence="2">ALL</strain>
    </source>
</reference>
<sequence>MLFKTDEKDLRQAKSFFPNFFPANRVFLRPQARHSLFRVAAESSAAALPIERASNLTQLTSSSSRLIPDFNSPLSDFLFRPRYSWKCVAATACALQTLAAGFVFVVVLVYEGCFGGCEVIEAKRT</sequence>
<organism evidence="2">
    <name type="scientific">Steinernema carpocapsae</name>
    <name type="common">Entomopathogenic nematode</name>
    <dbReference type="NCBI Taxonomy" id="34508"/>
    <lineage>
        <taxon>Eukaryota</taxon>
        <taxon>Metazoa</taxon>
        <taxon>Ecdysozoa</taxon>
        <taxon>Nematoda</taxon>
        <taxon>Chromadorea</taxon>
        <taxon>Rhabditida</taxon>
        <taxon>Tylenchina</taxon>
        <taxon>Panagrolaimomorpha</taxon>
        <taxon>Strongyloidoidea</taxon>
        <taxon>Steinernematidae</taxon>
        <taxon>Steinernema</taxon>
    </lineage>
</organism>
<keyword evidence="1" id="KW-0812">Transmembrane</keyword>
<evidence type="ECO:0000256" key="1">
    <source>
        <dbReference type="SAM" id="Phobius"/>
    </source>
</evidence>
<comment type="caution">
    <text evidence="2">The sequence shown here is derived from an EMBL/GenBank/DDBJ whole genome shotgun (WGS) entry which is preliminary data.</text>
</comment>
<reference evidence="2" key="3">
    <citation type="journal article" date="2019" name="G3 (Bethesda)">
        <title>Hybrid Assembly of the Genome of the Entomopathogenic Nematode Steinernema carpocapsae Identifies the X-Chromosome.</title>
        <authorList>
            <person name="Serra L."/>
            <person name="Macchietto M."/>
            <person name="Macias-Munoz A."/>
            <person name="McGill C.J."/>
            <person name="Rodriguez I.M."/>
            <person name="Rodriguez B."/>
            <person name="Murad R."/>
            <person name="Mortazavi A."/>
        </authorList>
    </citation>
    <scope>NUCLEOTIDE SEQUENCE</scope>
    <source>
        <strain evidence="2">ALL</strain>
    </source>
</reference>
<dbReference type="EMBL" id="AZBU02000002">
    <property type="protein sequence ID" value="TKR92290.1"/>
    <property type="molecule type" value="Genomic_DNA"/>
</dbReference>
<evidence type="ECO:0000313" key="2">
    <source>
        <dbReference type="EMBL" id="TKR92290.1"/>
    </source>
</evidence>
<dbReference type="AlphaFoldDB" id="A0A4U5P890"/>
<protein>
    <submittedName>
        <fullName evidence="2">Uncharacterized protein</fullName>
    </submittedName>
</protein>
<feature type="transmembrane region" description="Helical" evidence="1">
    <location>
        <begin position="87"/>
        <end position="110"/>
    </location>
</feature>
<keyword evidence="1" id="KW-1133">Transmembrane helix</keyword>
<reference evidence="2" key="2">
    <citation type="journal article" date="2015" name="Genome Biol.">
        <title>Comparative genomics of Steinernema reveals deeply conserved gene regulatory networks.</title>
        <authorList>
            <person name="Dillman A.R."/>
            <person name="Macchietto M."/>
            <person name="Porter C.F."/>
            <person name="Rogers A."/>
            <person name="Williams B."/>
            <person name="Antoshechkin I."/>
            <person name="Lee M.M."/>
            <person name="Goodwin Z."/>
            <person name="Lu X."/>
            <person name="Lewis E.E."/>
            <person name="Goodrich-Blair H."/>
            <person name="Stock S.P."/>
            <person name="Adams B.J."/>
            <person name="Sternberg P.W."/>
            <person name="Mortazavi A."/>
        </authorList>
    </citation>
    <scope>NUCLEOTIDE SEQUENCE [LARGE SCALE GENOMIC DNA]</scope>
    <source>
        <strain evidence="2">ALL</strain>
    </source>
</reference>